<feature type="domain" description="NADP-dependent oxidoreductase" evidence="5">
    <location>
        <begin position="22"/>
        <end position="286"/>
    </location>
</feature>
<dbReference type="PRINTS" id="PR00069">
    <property type="entry name" value="ALDKETRDTASE"/>
</dbReference>
<dbReference type="PANTHER" id="PTHR11732">
    <property type="entry name" value="ALDO/KETO REDUCTASE"/>
    <property type="match status" value="1"/>
</dbReference>
<dbReference type="Proteomes" id="UP000619265">
    <property type="component" value="Unassembled WGS sequence"/>
</dbReference>
<dbReference type="SUPFAM" id="SSF51430">
    <property type="entry name" value="NAD(P)-linked oxidoreductase"/>
    <property type="match status" value="1"/>
</dbReference>
<dbReference type="AlphaFoldDB" id="A0A833XST0"/>
<evidence type="ECO:0000259" key="5">
    <source>
        <dbReference type="Pfam" id="PF00248"/>
    </source>
</evidence>
<evidence type="ECO:0000256" key="1">
    <source>
        <dbReference type="ARBA" id="ARBA00007905"/>
    </source>
</evidence>
<dbReference type="Gramene" id="Jr03_24290_p1">
    <property type="protein sequence ID" value="cds.Jr03_24290_p1"/>
    <property type="gene ID" value="Jr03_24290"/>
</dbReference>
<reference evidence="6" key="1">
    <citation type="submission" date="2015-10" db="EMBL/GenBank/DDBJ databases">
        <authorList>
            <person name="Martinez-Garcia P.J."/>
            <person name="Crepeau M.W."/>
            <person name="Puiu D."/>
            <person name="Gonzalez-Ibeas D."/>
            <person name="Whalen J."/>
            <person name="Stevens K."/>
            <person name="Paul R."/>
            <person name="Butterfield T."/>
            <person name="Britton M."/>
            <person name="Reagan R."/>
            <person name="Chakraborty S."/>
            <person name="Walawage S.L."/>
            <person name="Vasquez-Gross H.A."/>
            <person name="Cardeno C."/>
            <person name="Famula R."/>
            <person name="Pratt K."/>
            <person name="Kuruganti S."/>
            <person name="Aradhya M.K."/>
            <person name="Leslie C.A."/>
            <person name="Dandekar A.M."/>
            <person name="Salzberg S.L."/>
            <person name="Wegrzyn J.L."/>
            <person name="Langley C.H."/>
            <person name="Neale D.B."/>
        </authorList>
    </citation>
    <scope>NUCLEOTIDE SEQUENCE</scope>
    <source>
        <tissue evidence="6">Leaves</tissue>
    </source>
</reference>
<gene>
    <name evidence="6" type="ORF">F2P56_007861</name>
</gene>
<organism evidence="6 7">
    <name type="scientific">Juglans regia</name>
    <name type="common">English walnut</name>
    <dbReference type="NCBI Taxonomy" id="51240"/>
    <lineage>
        <taxon>Eukaryota</taxon>
        <taxon>Viridiplantae</taxon>
        <taxon>Streptophyta</taxon>
        <taxon>Embryophyta</taxon>
        <taxon>Tracheophyta</taxon>
        <taxon>Spermatophyta</taxon>
        <taxon>Magnoliopsida</taxon>
        <taxon>eudicotyledons</taxon>
        <taxon>Gunneridae</taxon>
        <taxon>Pentapetalae</taxon>
        <taxon>rosids</taxon>
        <taxon>fabids</taxon>
        <taxon>Fagales</taxon>
        <taxon>Juglandaceae</taxon>
        <taxon>Juglans</taxon>
    </lineage>
</organism>
<sequence length="380" mass="42483">MEMAHEIRFFELNTGAKIPSLGLGTAQVDPSLVGEAVATAIKVGYRHIDCAQLYGNEKEIGLILKKLFEDGVVKREDLWITSKLWSTDHASEDVSEALDTTLRNLQLDYLDLYLFHWPVRIKKGSIGIKPENLIQPDIPSTWKAMEALYVSGKARAIGVSNFSSKKLGHLLEVARVPPAVNQVECHPSWQQAGLHAFCKSQGVHLSGYSPLGSPGTTWLKSDVLKNPILGMVAEKVGKTPAQVALRWGLQMGHSVLPKSTHEGRIKDNFDIFNWSIPEVLLAKLSEIEQACIQLDIVFLNYTSGSLTAPFFFMANSIYSFYQLIQSLFPANMLSSELALRRCYCKIDNRELRTGLLRNYGMAKYEQRDNMFCGLSVFVKV</sequence>
<comment type="caution">
    <text evidence="6">The sequence shown here is derived from an EMBL/GenBank/DDBJ whole genome shotgun (WGS) entry which is preliminary data.</text>
</comment>
<dbReference type="FunFam" id="3.20.20.100:FF:000010">
    <property type="entry name" value="NADPH-dependent aldo-keto reductase, chloroplastic"/>
    <property type="match status" value="1"/>
</dbReference>
<dbReference type="Pfam" id="PF00248">
    <property type="entry name" value="Aldo_ket_red"/>
    <property type="match status" value="1"/>
</dbReference>
<protein>
    <recommendedName>
        <fullName evidence="5">NADP-dependent oxidoreductase domain-containing protein</fullName>
    </recommendedName>
</protein>
<dbReference type="Gramene" id="Jr03_24280_p1">
    <property type="protein sequence ID" value="cds.Jr03_24280_p1"/>
    <property type="gene ID" value="Jr03_24280"/>
</dbReference>
<dbReference type="InterPro" id="IPR023210">
    <property type="entry name" value="NADP_OxRdtase_dom"/>
</dbReference>
<dbReference type="InterPro" id="IPR018170">
    <property type="entry name" value="Aldo/ket_reductase_CS"/>
</dbReference>
<dbReference type="EMBL" id="LIHL02000003">
    <property type="protein sequence ID" value="KAF5476126.1"/>
    <property type="molecule type" value="Genomic_DNA"/>
</dbReference>
<dbReference type="InterPro" id="IPR020471">
    <property type="entry name" value="AKR"/>
</dbReference>
<proteinExistence type="inferred from homology"/>
<reference evidence="6" key="2">
    <citation type="submission" date="2020-03" db="EMBL/GenBank/DDBJ databases">
        <title>Walnut 2.0.</title>
        <authorList>
            <person name="Marrano A."/>
            <person name="Britton M."/>
            <person name="Zimin A.V."/>
            <person name="Zaini P.A."/>
            <person name="Workman R."/>
            <person name="Puiu D."/>
            <person name="Bianco L."/>
            <person name="Allen B.J."/>
            <person name="Troggio M."/>
            <person name="Leslie C.A."/>
            <person name="Timp W."/>
            <person name="Dendekar A."/>
            <person name="Salzberg S.L."/>
            <person name="Neale D.B."/>
        </authorList>
    </citation>
    <scope>NUCLEOTIDE SEQUENCE</scope>
    <source>
        <tissue evidence="6">Leaves</tissue>
    </source>
</reference>
<dbReference type="GO" id="GO:0016491">
    <property type="term" value="F:oxidoreductase activity"/>
    <property type="evidence" value="ECO:0007669"/>
    <property type="project" value="UniProtKB-KW"/>
</dbReference>
<dbReference type="PROSITE" id="PS00062">
    <property type="entry name" value="ALDOKETO_REDUCTASE_2"/>
    <property type="match status" value="1"/>
</dbReference>
<keyword evidence="2" id="KW-0521">NADP</keyword>
<name>A0A833XST0_JUGRE</name>
<evidence type="ECO:0000313" key="7">
    <source>
        <dbReference type="Proteomes" id="UP000619265"/>
    </source>
</evidence>
<evidence type="ECO:0000256" key="2">
    <source>
        <dbReference type="ARBA" id="ARBA00022857"/>
    </source>
</evidence>
<dbReference type="InterPro" id="IPR044498">
    <property type="entry name" value="AKR4C"/>
</dbReference>
<accession>A0A833XST0</accession>
<dbReference type="Gene3D" id="3.20.20.100">
    <property type="entry name" value="NADP-dependent oxidoreductase domain"/>
    <property type="match status" value="1"/>
</dbReference>
<evidence type="ECO:0000256" key="4">
    <source>
        <dbReference type="ARBA" id="ARBA00023002"/>
    </source>
</evidence>
<evidence type="ECO:0000256" key="3">
    <source>
        <dbReference type="ARBA" id="ARBA00022990"/>
    </source>
</evidence>
<dbReference type="InterPro" id="IPR036812">
    <property type="entry name" value="NAD(P)_OxRdtase_dom_sf"/>
</dbReference>
<dbReference type="EMBL" id="LIHL02000003">
    <property type="protein sequence ID" value="KAF5476125.1"/>
    <property type="molecule type" value="Genomic_DNA"/>
</dbReference>
<dbReference type="PROSITE" id="PS00798">
    <property type="entry name" value="ALDOKETO_REDUCTASE_1"/>
    <property type="match status" value="1"/>
</dbReference>
<dbReference type="CDD" id="cd19125">
    <property type="entry name" value="AKR_AKR4C1-15"/>
    <property type="match status" value="1"/>
</dbReference>
<comment type="similarity">
    <text evidence="1">Belongs to the aldo/keto reductase family.</text>
</comment>
<evidence type="ECO:0000313" key="6">
    <source>
        <dbReference type="EMBL" id="KAF5476126.1"/>
    </source>
</evidence>
<keyword evidence="4" id="KW-0560">Oxidoreductase</keyword>
<keyword evidence="3" id="KW-0007">Acetylation</keyword>